<dbReference type="Proteomes" id="UP000666240">
    <property type="component" value="Unassembled WGS sequence"/>
</dbReference>
<keyword evidence="2" id="KW-1185">Reference proteome</keyword>
<dbReference type="EMBL" id="JAGIYY010000003">
    <property type="protein sequence ID" value="MBP0439476.1"/>
    <property type="molecule type" value="Genomic_DNA"/>
</dbReference>
<sequence length="231" mass="26313">MRALTLSDLREVAAEPRIKDVKLAEVLGLGRARRVREMIIRNRPEMEGFGPLKTYRGATTVSGGRPDYQGFWLNEAQALLVCMFSRTEKAAAVRAQVIRVFLAWRHGSSPAASDPLQAFERRISVLEQATEFQPISEGATFARAVAHLPMFPGQRHKRYPKFWGDIEVREYLIKLHRQHELAVVHSSALARFGEKRTPSISAIHRFWMRLDSHRGHAPFSTTYAPQVEAKR</sequence>
<reference evidence="1" key="1">
    <citation type="submission" date="2021-03" db="EMBL/GenBank/DDBJ databases">
        <title>Genome sequencing and assembly of Tianweitania sediminis.</title>
        <authorList>
            <person name="Chhetri G."/>
        </authorList>
    </citation>
    <scope>NUCLEOTIDE SEQUENCE</scope>
    <source>
        <strain evidence="1">Z8</strain>
    </source>
</reference>
<comment type="caution">
    <text evidence="1">The sequence shown here is derived from an EMBL/GenBank/DDBJ whole genome shotgun (WGS) entry which is preliminary data.</text>
</comment>
<evidence type="ECO:0000313" key="2">
    <source>
        <dbReference type="Proteomes" id="UP000666240"/>
    </source>
</evidence>
<organism evidence="1 2">
    <name type="scientific">Tianweitania sediminis</name>
    <dbReference type="NCBI Taxonomy" id="1502156"/>
    <lineage>
        <taxon>Bacteria</taxon>
        <taxon>Pseudomonadati</taxon>
        <taxon>Pseudomonadota</taxon>
        <taxon>Alphaproteobacteria</taxon>
        <taxon>Hyphomicrobiales</taxon>
        <taxon>Phyllobacteriaceae</taxon>
        <taxon>Tianweitania</taxon>
    </lineage>
</organism>
<dbReference type="RefSeq" id="WP_209335476.1">
    <property type="nucleotide sequence ID" value="NZ_JAGIYY010000003.1"/>
</dbReference>
<name>A0A8J7RLP5_9HYPH</name>
<dbReference type="AlphaFoldDB" id="A0A8J7RLP5"/>
<evidence type="ECO:0000313" key="1">
    <source>
        <dbReference type="EMBL" id="MBP0439476.1"/>
    </source>
</evidence>
<proteinExistence type="predicted"/>
<accession>A0A8J7RLP5</accession>
<gene>
    <name evidence="1" type="ORF">J5Y06_12515</name>
</gene>
<protein>
    <submittedName>
        <fullName evidence="1">Uncharacterized protein</fullName>
    </submittedName>
</protein>